<dbReference type="AlphaFoldDB" id="A0A382XVZ1"/>
<organism evidence="1">
    <name type="scientific">marine metagenome</name>
    <dbReference type="NCBI Taxonomy" id="408172"/>
    <lineage>
        <taxon>unclassified sequences</taxon>
        <taxon>metagenomes</taxon>
        <taxon>ecological metagenomes</taxon>
    </lineage>
</organism>
<evidence type="ECO:0000313" key="1">
    <source>
        <dbReference type="EMBL" id="SVD74448.1"/>
    </source>
</evidence>
<sequence length="190" mass="22352">GYFFCAKIGDQTFLRFVPEGAKNSDEIIDEIGTCLRIIECTEQTEHFLPENSYEHSYQAWALAQEGIWQSWDYYTDNKNLQPKVRKINRESDEFILTYPPNDIDKTKLEKISNTLISPWSLREERKLRDVWKEEFPSNQSKSVALIKAVEDSGIEPYEPPERFPKIEKEEVKLICWLVITATNKNETQLR</sequence>
<name>A0A382XVZ1_9ZZZZ</name>
<gene>
    <name evidence="1" type="ORF">METZ01_LOCUS427302</name>
</gene>
<proteinExistence type="predicted"/>
<accession>A0A382XVZ1</accession>
<reference evidence="1" key="1">
    <citation type="submission" date="2018-05" db="EMBL/GenBank/DDBJ databases">
        <authorList>
            <person name="Lanie J.A."/>
            <person name="Ng W.-L."/>
            <person name="Kazmierczak K.M."/>
            <person name="Andrzejewski T.M."/>
            <person name="Davidsen T.M."/>
            <person name="Wayne K.J."/>
            <person name="Tettelin H."/>
            <person name="Glass J.I."/>
            <person name="Rusch D."/>
            <person name="Podicherti R."/>
            <person name="Tsui H.-C.T."/>
            <person name="Winkler M.E."/>
        </authorList>
    </citation>
    <scope>NUCLEOTIDE SEQUENCE</scope>
</reference>
<protein>
    <submittedName>
        <fullName evidence="1">Uncharacterized protein</fullName>
    </submittedName>
</protein>
<dbReference type="EMBL" id="UINC01170416">
    <property type="protein sequence ID" value="SVD74448.1"/>
    <property type="molecule type" value="Genomic_DNA"/>
</dbReference>
<feature type="non-terminal residue" evidence="1">
    <location>
        <position position="1"/>
    </location>
</feature>